<organism evidence="5 6">
    <name type="scientific">Immundisolibacter cernigliae</name>
    <dbReference type="NCBI Taxonomy" id="1810504"/>
    <lineage>
        <taxon>Bacteria</taxon>
        <taxon>Pseudomonadati</taxon>
        <taxon>Pseudomonadota</taxon>
        <taxon>Gammaproteobacteria</taxon>
        <taxon>Immundisolibacterales</taxon>
        <taxon>Immundisolibacteraceae</taxon>
        <taxon>Immundisolibacter</taxon>
    </lineage>
</organism>
<dbReference type="InterPro" id="IPR040079">
    <property type="entry name" value="Glutathione_S-Trfase"/>
</dbReference>
<dbReference type="InterPro" id="IPR036249">
    <property type="entry name" value="Thioredoxin-like_sf"/>
</dbReference>
<evidence type="ECO:0000313" key="5">
    <source>
        <dbReference type="EMBL" id="ANX04797.1"/>
    </source>
</evidence>
<dbReference type="KEGG" id="gbi:PG2T_11890"/>
<dbReference type="Gene3D" id="3.40.30.10">
    <property type="entry name" value="Glutaredoxin"/>
    <property type="match status" value="1"/>
</dbReference>
<dbReference type="SFLD" id="SFLDG00358">
    <property type="entry name" value="Main_(cytGST)"/>
    <property type="match status" value="1"/>
</dbReference>
<dbReference type="STRING" id="1810504.PG2T_11890"/>
<evidence type="ECO:0000256" key="2">
    <source>
        <dbReference type="SAM" id="MobiDB-lite"/>
    </source>
</evidence>
<dbReference type="PANTHER" id="PTHR44051">
    <property type="entry name" value="GLUTATHIONE S-TRANSFERASE-RELATED"/>
    <property type="match status" value="1"/>
</dbReference>
<evidence type="ECO:0000259" key="3">
    <source>
        <dbReference type="PROSITE" id="PS50404"/>
    </source>
</evidence>
<dbReference type="RefSeq" id="WP_068805732.1">
    <property type="nucleotide sequence ID" value="NZ_CP014671.1"/>
</dbReference>
<proteinExistence type="inferred from homology"/>
<sequence length="232" mass="26575">MIDLYMWPTPNAHKVTLFLEETGLPYRTVEVNIGAGDQFKPQFLAISPNNKMPAIVDPDGPDGQPISVFESGAILIYLAEKTGRFLPAAPRARYEVLQWLMFQMASVGPMLGQAHHFRDYATEKLPYAIDRYSNESRRIYNVVEKRLADRDYVAGEYSIADMAIFPWFLHHERQGVELGELPRVKRWMDAINARPATVRALAVMADRRPPKPGPQNEQQREILFGSKQFEKR</sequence>
<feature type="domain" description="GST N-terminal" evidence="3">
    <location>
        <begin position="1"/>
        <end position="86"/>
    </location>
</feature>
<dbReference type="InterPro" id="IPR004046">
    <property type="entry name" value="GST_C"/>
</dbReference>
<dbReference type="CDD" id="cd03048">
    <property type="entry name" value="GST_N_Ure2p_like"/>
    <property type="match status" value="1"/>
</dbReference>
<evidence type="ECO:0000313" key="6">
    <source>
        <dbReference type="Proteomes" id="UP000092952"/>
    </source>
</evidence>
<protein>
    <submittedName>
        <fullName evidence="5">Glutathione S-transferase</fullName>
    </submittedName>
</protein>
<reference evidence="6" key="1">
    <citation type="submission" date="2016-03" db="EMBL/GenBank/DDBJ databases">
        <title>Complete genome sequence of Solimmundus cernigliae, representing a novel lineage of polycyclic aromatic hydrocarbon degraders within the Gammaproteobacteria.</title>
        <authorList>
            <person name="Singleton D.R."/>
            <person name="Dickey A.N."/>
            <person name="Scholl E.H."/>
            <person name="Wright F.A."/>
            <person name="Aitken M.D."/>
        </authorList>
    </citation>
    <scope>NUCLEOTIDE SEQUENCE [LARGE SCALE GENOMIC DNA]</scope>
    <source>
        <strain evidence="6">TR3.2</strain>
    </source>
</reference>
<dbReference type="SFLD" id="SFLDS00019">
    <property type="entry name" value="Glutathione_Transferase_(cytos"/>
    <property type="match status" value="1"/>
</dbReference>
<dbReference type="PROSITE" id="PS50404">
    <property type="entry name" value="GST_NTER"/>
    <property type="match status" value="1"/>
</dbReference>
<dbReference type="SFLD" id="SFLDG01151">
    <property type="entry name" value="Main.2:_Nu-like"/>
    <property type="match status" value="1"/>
</dbReference>
<accession>A0A1B1YVQ5</accession>
<dbReference type="FunCoup" id="A0A1B1YVQ5">
    <property type="interactions" value="217"/>
</dbReference>
<dbReference type="CDD" id="cd10291">
    <property type="entry name" value="GST_C_YfcG_like"/>
    <property type="match status" value="1"/>
</dbReference>
<dbReference type="InParanoid" id="A0A1B1YVQ5"/>
<dbReference type="GO" id="GO:0016740">
    <property type="term" value="F:transferase activity"/>
    <property type="evidence" value="ECO:0007669"/>
    <property type="project" value="UniProtKB-KW"/>
</dbReference>
<evidence type="ECO:0000256" key="1">
    <source>
        <dbReference type="RuleBase" id="RU003494"/>
    </source>
</evidence>
<dbReference type="InterPro" id="IPR004045">
    <property type="entry name" value="Glutathione_S-Trfase_N"/>
</dbReference>
<dbReference type="Proteomes" id="UP000092952">
    <property type="component" value="Chromosome"/>
</dbReference>
<dbReference type="Pfam" id="PF02798">
    <property type="entry name" value="GST_N"/>
    <property type="match status" value="1"/>
</dbReference>
<feature type="region of interest" description="Disordered" evidence="2">
    <location>
        <begin position="206"/>
        <end position="232"/>
    </location>
</feature>
<keyword evidence="6" id="KW-1185">Reference proteome</keyword>
<evidence type="ECO:0000259" key="4">
    <source>
        <dbReference type="PROSITE" id="PS50405"/>
    </source>
</evidence>
<dbReference type="PROSITE" id="PS50405">
    <property type="entry name" value="GST_CTER"/>
    <property type="match status" value="1"/>
</dbReference>
<dbReference type="Pfam" id="PF00043">
    <property type="entry name" value="GST_C"/>
    <property type="match status" value="1"/>
</dbReference>
<gene>
    <name evidence="5" type="ORF">PG2T_11890</name>
</gene>
<dbReference type="SUPFAM" id="SSF47616">
    <property type="entry name" value="GST C-terminal domain-like"/>
    <property type="match status" value="1"/>
</dbReference>
<feature type="domain" description="GST C-terminal" evidence="4">
    <location>
        <begin position="89"/>
        <end position="213"/>
    </location>
</feature>
<dbReference type="SUPFAM" id="SSF52833">
    <property type="entry name" value="Thioredoxin-like"/>
    <property type="match status" value="1"/>
</dbReference>
<dbReference type="InterPro" id="IPR010987">
    <property type="entry name" value="Glutathione-S-Trfase_C-like"/>
</dbReference>
<dbReference type="Gene3D" id="1.20.1050.10">
    <property type="match status" value="1"/>
</dbReference>
<dbReference type="InterPro" id="IPR036282">
    <property type="entry name" value="Glutathione-S-Trfase_C_sf"/>
</dbReference>
<dbReference type="OrthoDB" id="9803562at2"/>
<name>A0A1B1YVQ5_9GAMM</name>
<keyword evidence="5" id="KW-0808">Transferase</keyword>
<dbReference type="PANTHER" id="PTHR44051:SF19">
    <property type="entry name" value="DISULFIDE-BOND OXIDOREDUCTASE YFCG"/>
    <property type="match status" value="1"/>
</dbReference>
<dbReference type="EMBL" id="CP014671">
    <property type="protein sequence ID" value="ANX04797.1"/>
    <property type="molecule type" value="Genomic_DNA"/>
</dbReference>
<comment type="similarity">
    <text evidence="1">Belongs to the GST superfamily.</text>
</comment>
<dbReference type="AlphaFoldDB" id="A0A1B1YVQ5"/>